<evidence type="ECO:0000256" key="5">
    <source>
        <dbReference type="ARBA" id="ARBA00022833"/>
    </source>
</evidence>
<evidence type="ECO:0000259" key="11">
    <source>
        <dbReference type="PROSITE" id="PS50157"/>
    </source>
</evidence>
<keyword evidence="9" id="KW-0539">Nucleus</keyword>
<evidence type="ECO:0000256" key="9">
    <source>
        <dbReference type="ARBA" id="ARBA00023242"/>
    </source>
</evidence>
<feature type="domain" description="C2H2-type" evidence="11">
    <location>
        <begin position="151"/>
        <end position="173"/>
    </location>
</feature>
<feature type="domain" description="C2H2-type" evidence="11">
    <location>
        <begin position="204"/>
        <end position="231"/>
    </location>
</feature>
<dbReference type="GO" id="GO:0000978">
    <property type="term" value="F:RNA polymerase II cis-regulatory region sequence-specific DNA binding"/>
    <property type="evidence" value="ECO:0007669"/>
    <property type="project" value="TreeGrafter"/>
</dbReference>
<dbReference type="GO" id="GO:0008270">
    <property type="term" value="F:zinc ion binding"/>
    <property type="evidence" value="ECO:0007669"/>
    <property type="project" value="UniProtKB-KW"/>
</dbReference>
<keyword evidence="5" id="KW-0862">Zinc</keyword>
<dbReference type="GO" id="GO:0005634">
    <property type="term" value="C:nucleus"/>
    <property type="evidence" value="ECO:0007669"/>
    <property type="project" value="UniProtKB-SubCell"/>
</dbReference>
<feature type="domain" description="C2H2-type" evidence="11">
    <location>
        <begin position="260"/>
        <end position="287"/>
    </location>
</feature>
<dbReference type="Proteomes" id="UP000887013">
    <property type="component" value="Unassembled WGS sequence"/>
</dbReference>
<feature type="domain" description="C2H2-type" evidence="11">
    <location>
        <begin position="67"/>
        <end position="94"/>
    </location>
</feature>
<evidence type="ECO:0000256" key="8">
    <source>
        <dbReference type="ARBA" id="ARBA00023163"/>
    </source>
</evidence>
<dbReference type="OrthoDB" id="6415710at2759"/>
<sequence length="524" mass="61456">MSESVQHPSPDEFEYICDICREEHGKRHKRNHRISSSESCYECKVCKKSFSMGFVTRKLKLTRKESYSCENCKKKFRTKSGLKYHSFTHSYNWPCWCSFCKKGFANKAFLEQHMRRHSDNVMFECDFCLLKFKSRIGLSEHRLIHTGKYKWKCEECSKGFLFESKLKLHMRTHRDFQCSVCSFSTKFKYDLENHNQIHDEKYKFKCELCSKVFTSESHLKSHLRSHDESWDFQCNVCDVTFKSKYPLDRHSITQKRQHKWKCRVCWREFAYEQNMRKHMGTHSGVQVLKTGDFLGNCREPVDDPEKHLLKCNLCYCKSYSESLLEEHKEICHHTSQLNSDGMPNLFVANSEEVVDDCYSENTAKELLECDLCGYKCFSKPLLEEHKQICHQTSRTNSDGISYLSSANSAEAGDYPTSEKIDKQLLKCDFCNCECDSELLLRQHKQIHHQTSQTNSDGNSCLFIINSSETRDDCNSENTEKQLFKCDLCSNECDSELLLGQHKQIYHQNNSAGMPYLALENDNSF</sequence>
<dbReference type="Gene3D" id="3.30.160.60">
    <property type="entry name" value="Classic Zinc Finger"/>
    <property type="match status" value="5"/>
</dbReference>
<dbReference type="InterPro" id="IPR036236">
    <property type="entry name" value="Znf_C2H2_sf"/>
</dbReference>
<dbReference type="InterPro" id="IPR013087">
    <property type="entry name" value="Znf_C2H2_type"/>
</dbReference>
<dbReference type="GO" id="GO:0000981">
    <property type="term" value="F:DNA-binding transcription factor activity, RNA polymerase II-specific"/>
    <property type="evidence" value="ECO:0007669"/>
    <property type="project" value="TreeGrafter"/>
</dbReference>
<keyword evidence="8" id="KW-0804">Transcription</keyword>
<proteinExistence type="predicted"/>
<evidence type="ECO:0000313" key="12">
    <source>
        <dbReference type="EMBL" id="GFU22901.1"/>
    </source>
</evidence>
<dbReference type="Pfam" id="PF00096">
    <property type="entry name" value="zf-C2H2"/>
    <property type="match status" value="2"/>
</dbReference>
<dbReference type="SMART" id="SM00355">
    <property type="entry name" value="ZnF_C2H2"/>
    <property type="match status" value="12"/>
</dbReference>
<organism evidence="12 13">
    <name type="scientific">Nephila pilipes</name>
    <name type="common">Giant wood spider</name>
    <name type="synonym">Nephila maculata</name>
    <dbReference type="NCBI Taxonomy" id="299642"/>
    <lineage>
        <taxon>Eukaryota</taxon>
        <taxon>Metazoa</taxon>
        <taxon>Ecdysozoa</taxon>
        <taxon>Arthropoda</taxon>
        <taxon>Chelicerata</taxon>
        <taxon>Arachnida</taxon>
        <taxon>Araneae</taxon>
        <taxon>Araneomorphae</taxon>
        <taxon>Entelegynae</taxon>
        <taxon>Araneoidea</taxon>
        <taxon>Nephilidae</taxon>
        <taxon>Nephila</taxon>
    </lineage>
</organism>
<reference evidence="12" key="1">
    <citation type="submission" date="2020-08" db="EMBL/GenBank/DDBJ databases">
        <title>Multicomponent nature underlies the extraordinary mechanical properties of spider dragline silk.</title>
        <authorList>
            <person name="Kono N."/>
            <person name="Nakamura H."/>
            <person name="Mori M."/>
            <person name="Yoshida Y."/>
            <person name="Ohtoshi R."/>
            <person name="Malay A.D."/>
            <person name="Moran D.A.P."/>
            <person name="Tomita M."/>
            <person name="Numata K."/>
            <person name="Arakawa K."/>
        </authorList>
    </citation>
    <scope>NUCLEOTIDE SEQUENCE</scope>
</reference>
<evidence type="ECO:0000256" key="4">
    <source>
        <dbReference type="ARBA" id="ARBA00022771"/>
    </source>
</evidence>
<dbReference type="Pfam" id="PF12874">
    <property type="entry name" value="zf-met"/>
    <property type="match status" value="2"/>
</dbReference>
<keyword evidence="13" id="KW-1185">Reference proteome</keyword>
<dbReference type="PROSITE" id="PS50157">
    <property type="entry name" value="ZINC_FINGER_C2H2_2"/>
    <property type="match status" value="6"/>
</dbReference>
<evidence type="ECO:0000313" key="13">
    <source>
        <dbReference type="Proteomes" id="UP000887013"/>
    </source>
</evidence>
<comment type="subcellular location">
    <subcellularLocation>
        <location evidence="1">Nucleus</location>
    </subcellularLocation>
</comment>
<evidence type="ECO:0000256" key="1">
    <source>
        <dbReference type="ARBA" id="ARBA00004123"/>
    </source>
</evidence>
<dbReference type="AlphaFoldDB" id="A0A8X6UE73"/>
<comment type="caution">
    <text evidence="12">The sequence shown here is derived from an EMBL/GenBank/DDBJ whole genome shotgun (WGS) entry which is preliminary data.</text>
</comment>
<evidence type="ECO:0000256" key="3">
    <source>
        <dbReference type="ARBA" id="ARBA00022737"/>
    </source>
</evidence>
<keyword evidence="6" id="KW-0805">Transcription regulation</keyword>
<dbReference type="EMBL" id="BMAW01127836">
    <property type="protein sequence ID" value="GFU22901.1"/>
    <property type="molecule type" value="Genomic_DNA"/>
</dbReference>
<gene>
    <name evidence="12" type="ORF">NPIL_522061</name>
</gene>
<evidence type="ECO:0000256" key="6">
    <source>
        <dbReference type="ARBA" id="ARBA00023015"/>
    </source>
</evidence>
<evidence type="ECO:0000256" key="7">
    <source>
        <dbReference type="ARBA" id="ARBA00023125"/>
    </source>
</evidence>
<dbReference type="InterPro" id="IPR050752">
    <property type="entry name" value="C2H2-ZF_domain"/>
</dbReference>
<keyword evidence="2" id="KW-0479">Metal-binding</keyword>
<dbReference type="PANTHER" id="PTHR24384:SF189">
    <property type="entry name" value="C2H2-TYPE DOMAIN-CONTAINING PROTEIN-RELATED"/>
    <property type="match status" value="1"/>
</dbReference>
<name>A0A8X6UE73_NEPPI</name>
<protein>
    <recommendedName>
        <fullName evidence="11">C2H2-type domain-containing protein</fullName>
    </recommendedName>
</protein>
<dbReference type="FunFam" id="3.30.160.60:FF:000446">
    <property type="entry name" value="Zinc finger protein"/>
    <property type="match status" value="1"/>
</dbReference>
<evidence type="ECO:0000256" key="10">
    <source>
        <dbReference type="PROSITE-ProRule" id="PRU00042"/>
    </source>
</evidence>
<feature type="domain" description="C2H2-type" evidence="11">
    <location>
        <begin position="123"/>
        <end position="150"/>
    </location>
</feature>
<accession>A0A8X6UE73</accession>
<keyword evidence="7" id="KW-0238">DNA-binding</keyword>
<dbReference type="SUPFAM" id="SSF57667">
    <property type="entry name" value="beta-beta-alpha zinc fingers"/>
    <property type="match status" value="5"/>
</dbReference>
<dbReference type="PROSITE" id="PS00028">
    <property type="entry name" value="ZINC_FINGER_C2H2_1"/>
    <property type="match status" value="9"/>
</dbReference>
<keyword evidence="4 10" id="KW-0863">Zinc-finger</keyword>
<dbReference type="PANTHER" id="PTHR24384">
    <property type="entry name" value="FINGER PUTATIVE TRANSCRIPTION FACTOR FAMILY-RELATED"/>
    <property type="match status" value="1"/>
</dbReference>
<keyword evidence="3" id="KW-0677">Repeat</keyword>
<feature type="domain" description="C2H2-type" evidence="11">
    <location>
        <begin position="95"/>
        <end position="122"/>
    </location>
</feature>
<evidence type="ECO:0000256" key="2">
    <source>
        <dbReference type="ARBA" id="ARBA00022723"/>
    </source>
</evidence>